<proteinExistence type="predicted"/>
<reference evidence="3" key="1">
    <citation type="journal article" date="2011" name="Nat. Genet.">
        <title>The Arabidopsis lyrata genome sequence and the basis of rapid genome size change.</title>
        <authorList>
            <person name="Hu T.T."/>
            <person name="Pattyn P."/>
            <person name="Bakker E.G."/>
            <person name="Cao J."/>
            <person name="Cheng J.-F."/>
            <person name="Clark R.M."/>
            <person name="Fahlgren N."/>
            <person name="Fawcett J.A."/>
            <person name="Grimwood J."/>
            <person name="Gundlach H."/>
            <person name="Haberer G."/>
            <person name="Hollister J.D."/>
            <person name="Ossowski S."/>
            <person name="Ottilar R.P."/>
            <person name="Salamov A.A."/>
            <person name="Schneeberger K."/>
            <person name="Spannagl M."/>
            <person name="Wang X."/>
            <person name="Yang L."/>
            <person name="Nasrallah M.E."/>
            <person name="Bergelson J."/>
            <person name="Carrington J.C."/>
            <person name="Gaut B.S."/>
            <person name="Schmutz J."/>
            <person name="Mayer K.F.X."/>
            <person name="Van de Peer Y."/>
            <person name="Grigoriev I.V."/>
            <person name="Nordborg M."/>
            <person name="Weigel D."/>
            <person name="Guo Y.-L."/>
        </authorList>
    </citation>
    <scope>NUCLEOTIDE SEQUENCE [LARGE SCALE GENOMIC DNA]</scope>
    <source>
        <strain evidence="3">cv. MN47</strain>
    </source>
</reference>
<organism evidence="3">
    <name type="scientific">Arabidopsis lyrata subsp. lyrata</name>
    <name type="common">Lyre-leaved rock-cress</name>
    <dbReference type="NCBI Taxonomy" id="81972"/>
    <lineage>
        <taxon>Eukaryota</taxon>
        <taxon>Viridiplantae</taxon>
        <taxon>Streptophyta</taxon>
        <taxon>Embryophyta</taxon>
        <taxon>Tracheophyta</taxon>
        <taxon>Spermatophyta</taxon>
        <taxon>Magnoliopsida</taxon>
        <taxon>eudicotyledons</taxon>
        <taxon>Gunneridae</taxon>
        <taxon>Pentapetalae</taxon>
        <taxon>rosids</taxon>
        <taxon>malvids</taxon>
        <taxon>Brassicales</taxon>
        <taxon>Brassicaceae</taxon>
        <taxon>Camelineae</taxon>
        <taxon>Arabidopsis</taxon>
    </lineage>
</organism>
<dbReference type="GO" id="GO:0016120">
    <property type="term" value="P:carotene biosynthetic process"/>
    <property type="evidence" value="ECO:0007669"/>
    <property type="project" value="TreeGrafter"/>
</dbReference>
<keyword evidence="3" id="KW-1185">Reference proteome</keyword>
<dbReference type="Pfam" id="PF08268">
    <property type="entry name" value="FBA_3"/>
    <property type="match status" value="1"/>
</dbReference>
<evidence type="ECO:0000313" key="2">
    <source>
        <dbReference type="EMBL" id="EFH61875.1"/>
    </source>
</evidence>
<dbReference type="GO" id="GO:0016123">
    <property type="term" value="P:xanthophyll biosynthetic process"/>
    <property type="evidence" value="ECO:0007669"/>
    <property type="project" value="TreeGrafter"/>
</dbReference>
<dbReference type="PANTHER" id="PTHR43876:SF7">
    <property type="entry name" value="UBIQUINONE BIOSYNTHESIS MONOOXYGENASE COQ6, MITOCHONDRIAL"/>
    <property type="match status" value="1"/>
</dbReference>
<sequence>MESNAKKNSSDDGQQHDIAIVGGGMVGIALAASLEKGHPPDPRVSTVAPATISFLKDVGAWKYIEQQRHGYFDKMQVRRSENFDLIRIPKTATLIKLTRYEGKLAVMSFGPAGHASTGKIDLWVLVDAAKHEWSNQVSALDLGITKWFLQAFCITDAVSALPLGA</sequence>
<protein>
    <recommendedName>
        <fullName evidence="1">F-box associated beta-propeller type 3 domain-containing protein</fullName>
    </recommendedName>
</protein>
<dbReference type="InterPro" id="IPR013187">
    <property type="entry name" value="F-box-assoc_dom_typ3"/>
</dbReference>
<dbReference type="SUPFAM" id="SSF51905">
    <property type="entry name" value="FAD/NAD(P)-binding domain"/>
    <property type="match status" value="1"/>
</dbReference>
<dbReference type="STRING" id="81972.D7L491"/>
<dbReference type="HOGENOM" id="CLU_1613062_0_0_1"/>
<evidence type="ECO:0000259" key="1">
    <source>
        <dbReference type="Pfam" id="PF08268"/>
    </source>
</evidence>
<dbReference type="Proteomes" id="UP000008694">
    <property type="component" value="Unassembled WGS sequence"/>
</dbReference>
<dbReference type="EMBL" id="GL348715">
    <property type="protein sequence ID" value="EFH61875.1"/>
    <property type="molecule type" value="Genomic_DNA"/>
</dbReference>
<dbReference type="InterPro" id="IPR051205">
    <property type="entry name" value="UbiH/COQ6_monooxygenase"/>
</dbReference>
<name>D7L491_ARALL</name>
<accession>D7L491</accession>
<dbReference type="AlphaFoldDB" id="D7L491"/>
<gene>
    <name evidence="2" type="ORF">ARALYDRAFT_342565</name>
</gene>
<feature type="domain" description="F-box associated beta-propeller type 3" evidence="1">
    <location>
        <begin position="79"/>
        <end position="142"/>
    </location>
</feature>
<dbReference type="Gene3D" id="3.50.50.60">
    <property type="entry name" value="FAD/NAD(P)-binding domain"/>
    <property type="match status" value="1"/>
</dbReference>
<evidence type="ECO:0000313" key="3">
    <source>
        <dbReference type="Proteomes" id="UP000008694"/>
    </source>
</evidence>
<dbReference type="InterPro" id="IPR036188">
    <property type="entry name" value="FAD/NAD-bd_sf"/>
</dbReference>
<dbReference type="GO" id="GO:0005739">
    <property type="term" value="C:mitochondrion"/>
    <property type="evidence" value="ECO:0007669"/>
    <property type="project" value="TreeGrafter"/>
</dbReference>
<dbReference type="Gramene" id="fgenesh1_pg.C_scaffold_3002328">
    <property type="protein sequence ID" value="fgenesh1_pg.C_scaffold_3002328"/>
    <property type="gene ID" value="fgenesh1_pg.C_scaffold_3002328"/>
</dbReference>
<dbReference type="PANTHER" id="PTHR43876">
    <property type="entry name" value="UBIQUINONE BIOSYNTHESIS MONOOXYGENASE COQ6, MITOCHONDRIAL"/>
    <property type="match status" value="1"/>
</dbReference>
<dbReference type="eggNOG" id="KOG3855">
    <property type="taxonomic scope" value="Eukaryota"/>
</dbReference>